<reference evidence="7" key="1">
    <citation type="submission" date="2021-01" db="EMBL/GenBank/DDBJ databases">
        <authorList>
            <person name="Corre E."/>
            <person name="Pelletier E."/>
            <person name="Niang G."/>
            <person name="Scheremetjew M."/>
            <person name="Finn R."/>
            <person name="Kale V."/>
            <person name="Holt S."/>
            <person name="Cochrane G."/>
            <person name="Meng A."/>
            <person name="Brown T."/>
            <person name="Cohen L."/>
        </authorList>
    </citation>
    <scope>NUCLEOTIDE SEQUENCE</scope>
    <source>
        <strain evidence="7">NIES-381</strain>
    </source>
</reference>
<keyword evidence="1 6" id="KW-0963">Cytoplasm</keyword>
<dbReference type="NCBIfam" id="TIGR00524">
    <property type="entry name" value="eIF-2B_rel"/>
    <property type="match status" value="1"/>
</dbReference>
<dbReference type="InterPro" id="IPR011559">
    <property type="entry name" value="Initiation_fac_2B_a/b/d"/>
</dbReference>
<evidence type="ECO:0000313" key="7">
    <source>
        <dbReference type="EMBL" id="CAD9013993.1"/>
    </source>
</evidence>
<dbReference type="NCBIfam" id="TIGR00512">
    <property type="entry name" value="salvage_mtnA"/>
    <property type="match status" value="1"/>
</dbReference>
<comment type="subcellular location">
    <subcellularLocation>
        <location evidence="6">Cytoplasm</location>
    </subcellularLocation>
    <subcellularLocation>
        <location evidence="6">Nucleus</location>
    </subcellularLocation>
</comment>
<comment type="function">
    <text evidence="6">Catalyzes the interconversion of methylthioribose-1-phosphate (MTR-1-P) into methylthioribulose-1-phosphate (MTRu-1-P).</text>
</comment>
<dbReference type="InterPro" id="IPR037171">
    <property type="entry name" value="NagB/RpiA_transferase-like"/>
</dbReference>
<dbReference type="Gene3D" id="3.40.50.10470">
    <property type="entry name" value="Translation initiation factor eif-2b, domain 2"/>
    <property type="match status" value="1"/>
</dbReference>
<keyword evidence="5 6" id="KW-0539">Nucleus</keyword>
<evidence type="ECO:0000256" key="4">
    <source>
        <dbReference type="ARBA" id="ARBA00023235"/>
    </source>
</evidence>
<sequence length="377" mass="40549">MGSGNLEAIKYVRGSLQLLNQKLLPAEEVYDDSSTAELVFHAIRDMKVRGAPAIAISALLGLAAEVHNAKSTARSSGYGTLDEALGTLSGKLDYLFESRPTAVNLGNAVRECKEHLQQAHAKLTPDQASMLMDSFIEFAEEYFATDVRINTGISQCGATHILATCRKDPSQKIKMLTHCNTGALATTKLGTALGVIRFVHKDGMLERAFCTETRPYNQGARLSAYECVSEGMPTTLVVDSSVSYLMADVGIDCVVVGADRVCNNGDTANKIGTYQVALAAKYHKVPFFVAVPTTTLDLTLADGSGIEIEQRPTTEITHNPQTGARVVVDSELLSVWNPSFDVTPASVISGIITEKGVILPDADGKYDIRKWLESVSS</sequence>
<dbReference type="Pfam" id="PF01008">
    <property type="entry name" value="IF-2B"/>
    <property type="match status" value="1"/>
</dbReference>
<feature type="site" description="Transition state stabilizer" evidence="6">
    <location>
        <position position="179"/>
    </location>
</feature>
<dbReference type="GO" id="GO:0046523">
    <property type="term" value="F:S-methyl-5-thioribose-1-phosphate isomerase activity"/>
    <property type="evidence" value="ECO:0007669"/>
    <property type="project" value="UniProtKB-UniRule"/>
</dbReference>
<evidence type="ECO:0000256" key="3">
    <source>
        <dbReference type="ARBA" id="ARBA00023167"/>
    </source>
</evidence>
<dbReference type="GO" id="GO:0019509">
    <property type="term" value="P:L-methionine salvage from methylthioadenosine"/>
    <property type="evidence" value="ECO:0007669"/>
    <property type="project" value="UniProtKB-UniRule"/>
</dbReference>
<gene>
    <name evidence="7" type="ORF">EGYM00392_LOCUS25097</name>
</gene>
<dbReference type="AlphaFoldDB" id="A0A7S1NF10"/>
<feature type="active site" description="Proton donor" evidence="6">
    <location>
        <position position="259"/>
    </location>
</feature>
<dbReference type="PANTHER" id="PTHR43475:SF1">
    <property type="entry name" value="METHYLTHIORIBOSE-1-PHOSPHATE ISOMERASE"/>
    <property type="match status" value="1"/>
</dbReference>
<dbReference type="GO" id="GO:0005634">
    <property type="term" value="C:nucleus"/>
    <property type="evidence" value="ECO:0007669"/>
    <property type="project" value="UniProtKB-SubCell"/>
</dbReference>
<organism evidence="7">
    <name type="scientific">Eutreptiella gymnastica</name>
    <dbReference type="NCBI Taxonomy" id="73025"/>
    <lineage>
        <taxon>Eukaryota</taxon>
        <taxon>Discoba</taxon>
        <taxon>Euglenozoa</taxon>
        <taxon>Euglenida</taxon>
        <taxon>Spirocuta</taxon>
        <taxon>Euglenophyceae</taxon>
        <taxon>Eutreptiales</taxon>
        <taxon>Eutreptiaceae</taxon>
        <taxon>Eutreptiella</taxon>
    </lineage>
</organism>
<dbReference type="InterPro" id="IPR005251">
    <property type="entry name" value="IF-M1Pi"/>
</dbReference>
<dbReference type="FunFam" id="1.20.120.420:FF:000003">
    <property type="entry name" value="Methylthioribose-1-phosphate isomerase"/>
    <property type="match status" value="1"/>
</dbReference>
<dbReference type="InterPro" id="IPR042529">
    <property type="entry name" value="IF_2B-like_C"/>
</dbReference>
<dbReference type="PANTHER" id="PTHR43475">
    <property type="entry name" value="METHYLTHIORIBOSE-1-PHOSPHATE ISOMERASE"/>
    <property type="match status" value="1"/>
</dbReference>
<keyword evidence="3 6" id="KW-0486">Methionine biosynthesis</keyword>
<dbReference type="EC" id="5.3.1.23" evidence="6"/>
<evidence type="ECO:0000256" key="1">
    <source>
        <dbReference type="ARBA" id="ARBA00022490"/>
    </source>
</evidence>
<comment type="catalytic activity">
    <reaction evidence="6">
        <text>5-(methylsulfanyl)-alpha-D-ribose 1-phosphate = 5-(methylsulfanyl)-D-ribulose 1-phosphate</text>
        <dbReference type="Rhea" id="RHEA:19989"/>
        <dbReference type="ChEBI" id="CHEBI:58533"/>
        <dbReference type="ChEBI" id="CHEBI:58548"/>
        <dbReference type="EC" id="5.3.1.23"/>
    </reaction>
</comment>
<accession>A0A7S1NF10</accession>
<protein>
    <recommendedName>
        <fullName evidence="6">Methylthioribose-1-phosphate isomerase</fullName>
        <shortName evidence="6">M1Pi</shortName>
        <shortName evidence="6">MTR-1-P isomerase</shortName>
        <ecNumber evidence="6">5.3.1.23</ecNumber>
    </recommendedName>
    <alternativeName>
        <fullName evidence="6">S-methyl-5-thioribose-1-phosphate isomerase</fullName>
    </alternativeName>
    <alternativeName>
        <fullName evidence="6">Translation initiation factor eIF-2B subunit alpha/beta/delta-like protein</fullName>
    </alternativeName>
</protein>
<evidence type="ECO:0000256" key="5">
    <source>
        <dbReference type="ARBA" id="ARBA00023242"/>
    </source>
</evidence>
<name>A0A7S1NF10_9EUGL</name>
<dbReference type="Gene3D" id="1.20.120.420">
    <property type="entry name" value="translation initiation factor eif-2b, domain 1"/>
    <property type="match status" value="1"/>
</dbReference>
<dbReference type="NCBIfam" id="NF004326">
    <property type="entry name" value="PRK05720.1"/>
    <property type="match status" value="1"/>
</dbReference>
<keyword evidence="4 6" id="KW-0413">Isomerase</keyword>
<keyword evidence="2 6" id="KW-0028">Amino-acid biosynthesis</keyword>
<proteinExistence type="inferred from homology"/>
<comment type="pathway">
    <text evidence="6">Amino-acid biosynthesis; L-methionine biosynthesis via salvage pathway; L-methionine from S-methyl-5-thio-alpha-D-ribose 1-phosphate: step 1/6.</text>
</comment>
<dbReference type="InterPro" id="IPR027363">
    <property type="entry name" value="M1Pi_N"/>
</dbReference>
<dbReference type="SUPFAM" id="SSF100950">
    <property type="entry name" value="NagB/RpiA/CoA transferase-like"/>
    <property type="match status" value="1"/>
</dbReference>
<comment type="similarity">
    <text evidence="6">Belongs to the eIF-2B alpha/beta/delta subunits family. MtnA subfamily.</text>
</comment>
<dbReference type="UniPathway" id="UPA00904">
    <property type="reaction ID" value="UER00874"/>
</dbReference>
<evidence type="ECO:0000256" key="6">
    <source>
        <dbReference type="HAMAP-Rule" id="MF_03119"/>
    </source>
</evidence>
<dbReference type="HAMAP" id="MF_01678">
    <property type="entry name" value="Salvage_MtnA"/>
    <property type="match status" value="1"/>
</dbReference>
<dbReference type="EMBL" id="HBGA01067240">
    <property type="protein sequence ID" value="CAD9013993.1"/>
    <property type="molecule type" value="Transcribed_RNA"/>
</dbReference>
<dbReference type="InterPro" id="IPR000649">
    <property type="entry name" value="IF-2B-related"/>
</dbReference>
<evidence type="ECO:0000256" key="2">
    <source>
        <dbReference type="ARBA" id="ARBA00022605"/>
    </source>
</evidence>
<dbReference type="GO" id="GO:0005737">
    <property type="term" value="C:cytoplasm"/>
    <property type="evidence" value="ECO:0007669"/>
    <property type="project" value="UniProtKB-SubCell"/>
</dbReference>
<dbReference type="FunFam" id="3.40.50.10470:FF:000003">
    <property type="entry name" value="Methylthioribose-1-phosphate isomerase"/>
    <property type="match status" value="1"/>
</dbReference>